<proteinExistence type="predicted"/>
<accession>A0A382VK35</accession>
<sequence length="117" mass="13770">MPYFSFSTKENLNLIEFENVKQNITYYSKNTKLWKLLHSKNMKPVIDFVEFQNRMKVSIIKKNILFCVPPSIGLGDAIEYGLAINSIKKNLFFKKIGIAFVGDYSFLFKKYFQTDYI</sequence>
<name>A0A382VK35_9ZZZZ</name>
<protein>
    <submittedName>
        <fullName evidence="1">Uncharacterized protein</fullName>
    </submittedName>
</protein>
<feature type="non-terminal residue" evidence="1">
    <location>
        <position position="117"/>
    </location>
</feature>
<dbReference type="EMBL" id="UINC01152200">
    <property type="protein sequence ID" value="SVD46258.1"/>
    <property type="molecule type" value="Genomic_DNA"/>
</dbReference>
<organism evidence="1">
    <name type="scientific">marine metagenome</name>
    <dbReference type="NCBI Taxonomy" id="408172"/>
    <lineage>
        <taxon>unclassified sequences</taxon>
        <taxon>metagenomes</taxon>
        <taxon>ecological metagenomes</taxon>
    </lineage>
</organism>
<evidence type="ECO:0000313" key="1">
    <source>
        <dbReference type="EMBL" id="SVD46258.1"/>
    </source>
</evidence>
<dbReference type="AlphaFoldDB" id="A0A382VK35"/>
<reference evidence="1" key="1">
    <citation type="submission" date="2018-05" db="EMBL/GenBank/DDBJ databases">
        <authorList>
            <person name="Lanie J.A."/>
            <person name="Ng W.-L."/>
            <person name="Kazmierczak K.M."/>
            <person name="Andrzejewski T.M."/>
            <person name="Davidsen T.M."/>
            <person name="Wayne K.J."/>
            <person name="Tettelin H."/>
            <person name="Glass J.I."/>
            <person name="Rusch D."/>
            <person name="Podicherti R."/>
            <person name="Tsui H.-C.T."/>
            <person name="Winkler M.E."/>
        </authorList>
    </citation>
    <scope>NUCLEOTIDE SEQUENCE</scope>
</reference>
<gene>
    <name evidence="1" type="ORF">METZ01_LOCUS399112</name>
</gene>